<reference evidence="4" key="1">
    <citation type="journal article" date="2014" name="Int. J. Syst. Evol. Microbiol.">
        <title>Complete genome sequence of Corynebacterium casei LMG S-19264T (=DSM 44701T), isolated from a smear-ripened cheese.</title>
        <authorList>
            <consortium name="US DOE Joint Genome Institute (JGI-PGF)"/>
            <person name="Walter F."/>
            <person name="Albersmeier A."/>
            <person name="Kalinowski J."/>
            <person name="Ruckert C."/>
        </authorList>
    </citation>
    <scope>NUCLEOTIDE SEQUENCE</scope>
    <source>
        <strain evidence="4">CGMCC 4.7306</strain>
    </source>
</reference>
<reference evidence="4" key="2">
    <citation type="submission" date="2020-09" db="EMBL/GenBank/DDBJ databases">
        <authorList>
            <person name="Sun Q."/>
            <person name="Zhou Y."/>
        </authorList>
    </citation>
    <scope>NUCLEOTIDE SEQUENCE</scope>
    <source>
        <strain evidence="4">CGMCC 4.7306</strain>
    </source>
</reference>
<evidence type="ECO:0000313" key="4">
    <source>
        <dbReference type="EMBL" id="GGL67523.1"/>
    </source>
</evidence>
<gene>
    <name evidence="4" type="ORF">GCM10011575_27530</name>
</gene>
<evidence type="ECO:0000256" key="1">
    <source>
        <dbReference type="ARBA" id="ARBA00007261"/>
    </source>
</evidence>
<sequence>MLLNGLRVVTERMPHSHTFSVGFFAGVGSADETEKINGSSHFLEHVLFKGTRRRNPEEISAAIESVGGELNAYTTKEHTCFYARVLAENSDLAVDVLSDMITSSVIRTTDVQAERAVILDEIAMHGDDPVESVQEMVSDHLLPHPGLGLPVIGTEESINALSRQQIVRHWRRSYHPGSIVVAAAGQVDHDHLVEQLAAIGDFGDPAARRRVRAGGFGEAGPQVIADRRPFEQSTVSLAYRGPGIFEAERFPIGLLSVILGGGMSSRLFVEVRERRGLAYGIEAGETSYTDHGLWSVDWQSAPDKVEEILELVRHELAGIAEDGVTEEELVRAKGQMRGQTVLSYEGPQSRMSRLGTAELIGDTRTVLQLLDEYDRITSDDIGKVAADLLSRPPVLALVGPRRPSRRLEKLIN</sequence>
<evidence type="ECO:0000259" key="3">
    <source>
        <dbReference type="Pfam" id="PF05193"/>
    </source>
</evidence>
<dbReference type="InterPro" id="IPR050361">
    <property type="entry name" value="MPP/UQCRC_Complex"/>
</dbReference>
<comment type="caution">
    <text evidence="4">The sequence shown here is derived from an EMBL/GenBank/DDBJ whole genome shotgun (WGS) entry which is preliminary data.</text>
</comment>
<dbReference type="Gene3D" id="3.30.830.10">
    <property type="entry name" value="Metalloenzyme, LuxS/M16 peptidase-like"/>
    <property type="match status" value="2"/>
</dbReference>
<dbReference type="PANTHER" id="PTHR11851:SF49">
    <property type="entry name" value="MITOCHONDRIAL-PROCESSING PEPTIDASE SUBUNIT ALPHA"/>
    <property type="match status" value="1"/>
</dbReference>
<dbReference type="PANTHER" id="PTHR11851">
    <property type="entry name" value="METALLOPROTEASE"/>
    <property type="match status" value="1"/>
</dbReference>
<comment type="similarity">
    <text evidence="1">Belongs to the peptidase M16 family.</text>
</comment>
<dbReference type="GO" id="GO:0008233">
    <property type="term" value="F:peptidase activity"/>
    <property type="evidence" value="ECO:0007669"/>
    <property type="project" value="UniProtKB-KW"/>
</dbReference>
<organism evidence="4 5">
    <name type="scientific">Microlunatus endophyticus</name>
    <dbReference type="NCBI Taxonomy" id="1716077"/>
    <lineage>
        <taxon>Bacteria</taxon>
        <taxon>Bacillati</taxon>
        <taxon>Actinomycetota</taxon>
        <taxon>Actinomycetes</taxon>
        <taxon>Propionibacteriales</taxon>
        <taxon>Propionibacteriaceae</taxon>
        <taxon>Microlunatus</taxon>
    </lineage>
</organism>
<dbReference type="Pfam" id="PF05193">
    <property type="entry name" value="Peptidase_M16_C"/>
    <property type="match status" value="1"/>
</dbReference>
<proteinExistence type="inferred from homology"/>
<protein>
    <submittedName>
        <fullName evidence="4">Zinc protease</fullName>
    </submittedName>
</protein>
<feature type="domain" description="Peptidase M16 N-terminal" evidence="2">
    <location>
        <begin position="7"/>
        <end position="154"/>
    </location>
</feature>
<dbReference type="EMBL" id="BMMZ01000006">
    <property type="protein sequence ID" value="GGL67523.1"/>
    <property type="molecule type" value="Genomic_DNA"/>
</dbReference>
<dbReference type="InterPro" id="IPR007863">
    <property type="entry name" value="Peptidase_M16_C"/>
</dbReference>
<dbReference type="SUPFAM" id="SSF63411">
    <property type="entry name" value="LuxS/MPP-like metallohydrolase"/>
    <property type="match status" value="2"/>
</dbReference>
<dbReference type="InterPro" id="IPR011249">
    <property type="entry name" value="Metalloenz_LuxS/M16"/>
</dbReference>
<keyword evidence="4" id="KW-0378">Hydrolase</keyword>
<evidence type="ECO:0000259" key="2">
    <source>
        <dbReference type="Pfam" id="PF00675"/>
    </source>
</evidence>
<feature type="domain" description="Peptidase M16 C-terminal" evidence="3">
    <location>
        <begin position="161"/>
        <end position="335"/>
    </location>
</feature>
<dbReference type="GO" id="GO:0006508">
    <property type="term" value="P:proteolysis"/>
    <property type="evidence" value="ECO:0007669"/>
    <property type="project" value="UniProtKB-KW"/>
</dbReference>
<dbReference type="Pfam" id="PF00675">
    <property type="entry name" value="Peptidase_M16"/>
    <property type="match status" value="1"/>
</dbReference>
<dbReference type="InterPro" id="IPR011765">
    <property type="entry name" value="Pept_M16_N"/>
</dbReference>
<name>A0A917SAE3_9ACTN</name>
<dbReference type="AlphaFoldDB" id="A0A917SAE3"/>
<keyword evidence="4" id="KW-0645">Protease</keyword>
<dbReference type="Proteomes" id="UP000613840">
    <property type="component" value="Unassembled WGS sequence"/>
</dbReference>
<accession>A0A917SAE3</accession>
<evidence type="ECO:0000313" key="5">
    <source>
        <dbReference type="Proteomes" id="UP000613840"/>
    </source>
</evidence>
<dbReference type="GO" id="GO:0046872">
    <property type="term" value="F:metal ion binding"/>
    <property type="evidence" value="ECO:0007669"/>
    <property type="project" value="InterPro"/>
</dbReference>
<keyword evidence="5" id="KW-1185">Reference proteome</keyword>